<keyword evidence="1" id="KW-0812">Transmembrane</keyword>
<evidence type="ECO:0000313" key="3">
    <source>
        <dbReference type="Proteomes" id="UP000017391"/>
    </source>
</evidence>
<comment type="caution">
    <text evidence="2">The sequence shown here is derived from an EMBL/GenBank/DDBJ whole genome shotgun (WGS) entry which is preliminary data.</text>
</comment>
<gene>
    <name evidence="2" type="ORF">L402_03215</name>
</gene>
<dbReference type="RefSeq" id="WP_023311203.1">
    <property type="nucleotide sequence ID" value="NZ_CP034336.1"/>
</dbReference>
<dbReference type="Proteomes" id="UP000017391">
    <property type="component" value="Unassembled WGS sequence"/>
</dbReference>
<dbReference type="EMBL" id="AYIP01000011">
    <property type="protein sequence ID" value="ESM30915.1"/>
    <property type="molecule type" value="Genomic_DNA"/>
</dbReference>
<reference evidence="3" key="1">
    <citation type="submission" date="2013-09" db="EMBL/GenBank/DDBJ databases">
        <title>The Genome Sequence of Enterobacter cloacae BWH 31.</title>
        <authorList>
            <consortium name="The Broad Institute Genomics Platform"/>
            <consortium name="The Broad Institute Genome Sequencing Center for Infectious Disease"/>
            <person name="Murphy C."/>
            <person name="Cosimi L."/>
            <person name="Cerqueira G."/>
            <person name="Feldgarden M."/>
            <person name="Hung D."/>
            <person name="Onderdonk A.B."/>
            <person name="Ferraro M.J."/>
            <person name="Hooper D."/>
            <person name="Dekker J."/>
            <person name="O'Brien T."/>
            <person name="Huang S."/>
            <person name="Quan V."/>
            <person name="Ernst C."/>
            <person name="Delaney M."/>
            <person name="DuBois A."/>
            <person name="Young S.K."/>
            <person name="Zeng Q."/>
            <person name="Gargeya S."/>
            <person name="Fitzgerald M."/>
            <person name="Abouelleil A."/>
            <person name="Alvarado L."/>
            <person name="Berlin A.M."/>
            <person name="Chapman S.B."/>
            <person name="Gainer-Dewar J."/>
            <person name="Goldberg J."/>
            <person name="Gnerre S."/>
            <person name="Griggs A."/>
            <person name="Gujja S."/>
            <person name="Hansen M."/>
            <person name="Howarth C."/>
            <person name="Imamovic A."/>
            <person name="Ireland A."/>
            <person name="Larimer J."/>
            <person name="McCowan C."/>
            <person name="Murphy C."/>
            <person name="Pearson M."/>
            <person name="Poon T.W."/>
            <person name="Priest M."/>
            <person name="Roberts A."/>
            <person name="Saif S."/>
            <person name="Shea T."/>
            <person name="Sykes S."/>
            <person name="Wortman J."/>
            <person name="Nusbaum C."/>
            <person name="Birren B."/>
        </authorList>
    </citation>
    <scope>NUCLEOTIDE SEQUENCE [LARGE SCALE GENOMIC DNA]</scope>
    <source>
        <strain evidence="3">BWH 31</strain>
    </source>
</reference>
<feature type="transmembrane region" description="Helical" evidence="1">
    <location>
        <begin position="20"/>
        <end position="40"/>
    </location>
</feature>
<keyword evidence="1" id="KW-1133">Transmembrane helix</keyword>
<keyword evidence="1" id="KW-0472">Membrane</keyword>
<sequence length="97" mass="11452">MLEWIYGYVNGILEHYKAMTTIVFVIAILKLLVPPFFWILEKISDRSHRKKLLKIWTDAGYSDEEARLFVEASGSHRKKPKPSISTYLKKISRRKVR</sequence>
<organism evidence="2 3">
    <name type="scientific">Enterobacter asburiae</name>
    <dbReference type="NCBI Taxonomy" id="61645"/>
    <lineage>
        <taxon>Bacteria</taxon>
        <taxon>Pseudomonadati</taxon>
        <taxon>Pseudomonadota</taxon>
        <taxon>Gammaproteobacteria</taxon>
        <taxon>Enterobacterales</taxon>
        <taxon>Enterobacteriaceae</taxon>
        <taxon>Enterobacter</taxon>
        <taxon>Enterobacter cloacae complex</taxon>
    </lineage>
</organism>
<dbReference type="AlphaFoldDB" id="A0ABC9U7I7"/>
<accession>A0ABC9U7I7</accession>
<evidence type="ECO:0000256" key="1">
    <source>
        <dbReference type="SAM" id="Phobius"/>
    </source>
</evidence>
<name>A0ABC9U7I7_ENTAS</name>
<protein>
    <submittedName>
        <fullName evidence="2">Uncharacterized protein</fullName>
    </submittedName>
</protein>
<proteinExistence type="predicted"/>
<evidence type="ECO:0000313" key="2">
    <source>
        <dbReference type="EMBL" id="ESM30915.1"/>
    </source>
</evidence>